<dbReference type="Proteomes" id="UP000192491">
    <property type="component" value="Unassembled WGS sequence"/>
</dbReference>
<dbReference type="Pfam" id="PF05936">
    <property type="entry name" value="T6SS_VasE"/>
    <property type="match status" value="1"/>
</dbReference>
<evidence type="ECO:0000313" key="2">
    <source>
        <dbReference type="Proteomes" id="UP000192491"/>
    </source>
</evidence>
<sequence>MSMRNVVVWSDGLFIKPQHFQQAYRNQEYLINQRVLASQCYSYGFSNLSVNTESLSFGRISLSSASGVMPDGTVFDLPKESRLPNDFAVPDGVVDQVVYLAVHLEKEGAVDVTENFLDASGSRYWIDDIEVKDISDAQGDFSVIRIGKIRTSLVLEKEDRSSYSYLAICKIMEKHTDGSVRLDKNFIPTVYNAQASEVIQRYLSELDGVIEKRISIIASRLGNPSQGGVADVSDFLILQVLNRYYLRLKHFMKRRWPHPEDVYLLFSDLVGDLSTFDEKRMPPANFPHYNHDLPKECFEALSSVIKGYLNVDRSALAESLLIKEGRFGLYTIAVNDSSLLYSADFILAVKADLSQDVLYKELRQRLKLSSVDNISRIIKLALSGIPLIQLAVAPHQLPFHAGYSYFKVDTNAEAYRAMSGSTGFAIHISGQIPGLKMEFWAIRG</sequence>
<accession>A0A1Y1QD37</accession>
<dbReference type="NCBIfam" id="TIGR03353">
    <property type="entry name" value="VI_chp_4"/>
    <property type="match status" value="1"/>
</dbReference>
<organism evidence="1 2">
    <name type="scientific">Thiothrix lacustris</name>
    <dbReference type="NCBI Taxonomy" id="525917"/>
    <lineage>
        <taxon>Bacteria</taxon>
        <taxon>Pseudomonadati</taxon>
        <taxon>Pseudomonadota</taxon>
        <taxon>Gammaproteobacteria</taxon>
        <taxon>Thiotrichales</taxon>
        <taxon>Thiotrichaceae</taxon>
        <taxon>Thiothrix</taxon>
    </lineage>
</organism>
<dbReference type="AlphaFoldDB" id="A0A1Y1QD37"/>
<dbReference type="PANTHER" id="PTHR35566">
    <property type="entry name" value="BLR3599 PROTEIN"/>
    <property type="match status" value="1"/>
</dbReference>
<proteinExistence type="predicted"/>
<protein>
    <submittedName>
        <fullName evidence="1">Type VI secretion system-associated protein</fullName>
    </submittedName>
</protein>
<dbReference type="InterPro" id="IPR010263">
    <property type="entry name" value="T6SS_TssK"/>
</dbReference>
<dbReference type="EMBL" id="MTEJ01000436">
    <property type="protein sequence ID" value="OQX03022.1"/>
    <property type="molecule type" value="Genomic_DNA"/>
</dbReference>
<dbReference type="PANTHER" id="PTHR35566:SF1">
    <property type="entry name" value="TYPE VI SECRETION SYSTEM BASEPLATE COMPONENT TSSK1"/>
    <property type="match status" value="1"/>
</dbReference>
<reference evidence="1 2" key="1">
    <citation type="submission" date="2017-01" db="EMBL/GenBank/DDBJ databases">
        <title>Novel large sulfur bacteria in the metagenomes of groundwater-fed chemosynthetic microbial mats in the Lake Huron basin.</title>
        <authorList>
            <person name="Sharrar A.M."/>
            <person name="Flood B.E."/>
            <person name="Bailey J.V."/>
            <person name="Jones D.S."/>
            <person name="Biddanda B."/>
            <person name="Ruberg S.A."/>
            <person name="Marcus D.N."/>
            <person name="Dick G.J."/>
        </authorList>
    </citation>
    <scope>NUCLEOTIDE SEQUENCE [LARGE SCALE GENOMIC DNA]</scope>
    <source>
        <strain evidence="1">A8</strain>
    </source>
</reference>
<evidence type="ECO:0000313" key="1">
    <source>
        <dbReference type="EMBL" id="OQX03022.1"/>
    </source>
</evidence>
<comment type="caution">
    <text evidence="1">The sequence shown here is derived from an EMBL/GenBank/DDBJ whole genome shotgun (WGS) entry which is preliminary data.</text>
</comment>
<gene>
    <name evidence="1" type="ORF">BWK73_40815</name>
</gene>
<name>A0A1Y1QD37_9GAMM</name>